<dbReference type="EMBL" id="CM042017">
    <property type="protein sequence ID" value="KAI3690981.1"/>
    <property type="molecule type" value="Genomic_DNA"/>
</dbReference>
<accession>A0ACB8YZX6</accession>
<evidence type="ECO:0000313" key="2">
    <source>
        <dbReference type="Proteomes" id="UP001055811"/>
    </source>
</evidence>
<sequence>MFIFFCLQQHLHSHQLSQTCSDFIAGRSWTRLANQLQPPDESRSDSDWLCFGSRSLPPDESRSASDRLCFGSRSALVFKSGQQVGLQKISSLLESEDPNVRLHAVKVVANLAAEGHLILFLENRKYYYDLNMEKKSRSFDSRNGYNTNGYNGNSYDRYNPN</sequence>
<dbReference type="Proteomes" id="UP001055811">
    <property type="component" value="Linkage Group LG09"/>
</dbReference>
<evidence type="ECO:0000313" key="1">
    <source>
        <dbReference type="EMBL" id="KAI3690981.1"/>
    </source>
</evidence>
<comment type="caution">
    <text evidence="1">The sequence shown here is derived from an EMBL/GenBank/DDBJ whole genome shotgun (WGS) entry which is preliminary data.</text>
</comment>
<organism evidence="1 2">
    <name type="scientific">Cichorium intybus</name>
    <name type="common">Chicory</name>
    <dbReference type="NCBI Taxonomy" id="13427"/>
    <lineage>
        <taxon>Eukaryota</taxon>
        <taxon>Viridiplantae</taxon>
        <taxon>Streptophyta</taxon>
        <taxon>Embryophyta</taxon>
        <taxon>Tracheophyta</taxon>
        <taxon>Spermatophyta</taxon>
        <taxon>Magnoliopsida</taxon>
        <taxon>eudicotyledons</taxon>
        <taxon>Gunneridae</taxon>
        <taxon>Pentapetalae</taxon>
        <taxon>asterids</taxon>
        <taxon>campanulids</taxon>
        <taxon>Asterales</taxon>
        <taxon>Asteraceae</taxon>
        <taxon>Cichorioideae</taxon>
        <taxon>Cichorieae</taxon>
        <taxon>Cichoriinae</taxon>
        <taxon>Cichorium</taxon>
    </lineage>
</organism>
<keyword evidence="2" id="KW-1185">Reference proteome</keyword>
<gene>
    <name evidence="1" type="ORF">L2E82_49194</name>
</gene>
<name>A0ACB8YZX6_CICIN</name>
<reference evidence="2" key="1">
    <citation type="journal article" date="2022" name="Mol. Ecol. Resour.">
        <title>The genomes of chicory, endive, great burdock and yacon provide insights into Asteraceae palaeo-polyploidization history and plant inulin production.</title>
        <authorList>
            <person name="Fan W."/>
            <person name="Wang S."/>
            <person name="Wang H."/>
            <person name="Wang A."/>
            <person name="Jiang F."/>
            <person name="Liu H."/>
            <person name="Zhao H."/>
            <person name="Xu D."/>
            <person name="Zhang Y."/>
        </authorList>
    </citation>
    <scope>NUCLEOTIDE SEQUENCE [LARGE SCALE GENOMIC DNA]</scope>
    <source>
        <strain evidence="2">cv. Punajuju</strain>
    </source>
</reference>
<reference evidence="1 2" key="2">
    <citation type="journal article" date="2022" name="Mol. Ecol. Resour.">
        <title>The genomes of chicory, endive, great burdock and yacon provide insights into Asteraceae paleo-polyploidization history and plant inulin production.</title>
        <authorList>
            <person name="Fan W."/>
            <person name="Wang S."/>
            <person name="Wang H."/>
            <person name="Wang A."/>
            <person name="Jiang F."/>
            <person name="Liu H."/>
            <person name="Zhao H."/>
            <person name="Xu D."/>
            <person name="Zhang Y."/>
        </authorList>
    </citation>
    <scope>NUCLEOTIDE SEQUENCE [LARGE SCALE GENOMIC DNA]</scope>
    <source>
        <strain evidence="2">cv. Punajuju</strain>
        <tissue evidence="1">Leaves</tissue>
    </source>
</reference>
<proteinExistence type="predicted"/>
<protein>
    <submittedName>
        <fullName evidence="1">Uncharacterized protein</fullName>
    </submittedName>
</protein>